<evidence type="ECO:0000313" key="3">
    <source>
        <dbReference type="EMBL" id="MCB6520350.1"/>
    </source>
</evidence>
<accession>A0A174E662</accession>
<organism evidence="2 6">
    <name type="scientific">Parabacteroides distasonis</name>
    <dbReference type="NCBI Taxonomy" id="823"/>
    <lineage>
        <taxon>Bacteria</taxon>
        <taxon>Pseudomonadati</taxon>
        <taxon>Bacteroidota</taxon>
        <taxon>Bacteroidia</taxon>
        <taxon>Bacteroidales</taxon>
        <taxon>Tannerellaceae</taxon>
        <taxon>Parabacteroides</taxon>
    </lineage>
</organism>
<proteinExistence type="predicted"/>
<dbReference type="Proteomes" id="UP000095455">
    <property type="component" value="Unassembled WGS sequence"/>
</dbReference>
<evidence type="ECO:0000313" key="7">
    <source>
        <dbReference type="Proteomes" id="UP000095591"/>
    </source>
</evidence>
<evidence type="ECO:0000313" key="2">
    <source>
        <dbReference type="EMBL" id="CUO32947.1"/>
    </source>
</evidence>
<name>A0A174E662_PARDI</name>
<evidence type="ECO:0000313" key="5">
    <source>
        <dbReference type="EMBL" id="WET64995.1"/>
    </source>
</evidence>
<dbReference type="EMBL" id="JAQMPJ010000010">
    <property type="protein sequence ID" value="MDB9005743.1"/>
    <property type="molecule type" value="Genomic_DNA"/>
</dbReference>
<evidence type="ECO:0000313" key="1">
    <source>
        <dbReference type="EMBL" id="CUM72606.1"/>
    </source>
</evidence>
<reference evidence="5" key="4">
    <citation type="submission" date="2023-03" db="EMBL/GenBank/DDBJ databases">
        <title>Parabacteroides distasonis, a bacteria resistant against UC.</title>
        <authorList>
            <person name="Dai W."/>
        </authorList>
    </citation>
    <scope>NUCLEOTIDE SEQUENCE</scope>
    <source>
        <strain evidence="5">F1-28</strain>
    </source>
</reference>
<dbReference type="EMBL" id="JAJCNI010000053">
    <property type="protein sequence ID" value="MCB6520350.1"/>
    <property type="molecule type" value="Genomic_DNA"/>
</dbReference>
<dbReference type="Proteomes" id="UP001221009">
    <property type="component" value="Chromosome"/>
</dbReference>
<dbReference type="GeneID" id="93524753"/>
<dbReference type="Proteomes" id="UP000095591">
    <property type="component" value="Unassembled WGS sequence"/>
</dbReference>
<reference evidence="4" key="3">
    <citation type="submission" date="2023-01" db="EMBL/GenBank/DDBJ databases">
        <title>Human gut microbiome strain richness.</title>
        <authorList>
            <person name="Chen-Liaw A."/>
        </authorList>
    </citation>
    <scope>NUCLEOTIDE SEQUENCE</scope>
    <source>
        <strain evidence="4">RTP21484st1_E5_RTP21484_190118</strain>
    </source>
</reference>
<sequence>MSEANDFLVDGIYTFEIGGKRKRYSPIEGIPDGFIVADDIKIRSRYG</sequence>
<reference evidence="3" key="2">
    <citation type="submission" date="2021-10" db="EMBL/GenBank/DDBJ databases">
        <title>Collection of gut derived symbiotic bacterial strains cultured from healthy donors.</title>
        <authorList>
            <person name="Lin H."/>
            <person name="Littmann E."/>
            <person name="Kohout C."/>
            <person name="Pamer E.G."/>
        </authorList>
    </citation>
    <scope>NUCLEOTIDE SEQUENCE</scope>
    <source>
        <strain evidence="3">DFI.2.94</strain>
    </source>
</reference>
<dbReference type="RefSeq" id="WP_005866422.1">
    <property type="nucleotide sequence ID" value="NZ_BAABYH010000001.1"/>
</dbReference>
<dbReference type="EMBL" id="CYXP01000001">
    <property type="protein sequence ID" value="CUM72606.1"/>
    <property type="molecule type" value="Genomic_DNA"/>
</dbReference>
<evidence type="ECO:0000313" key="6">
    <source>
        <dbReference type="Proteomes" id="UP000095455"/>
    </source>
</evidence>
<gene>
    <name evidence="2" type="ORF">ERS852380_02061</name>
    <name evidence="1" type="ORF">ERS852429_00229</name>
    <name evidence="3" type="ORF">LI194_21450</name>
    <name evidence="5" type="ORF">P2T59_03200</name>
    <name evidence="4" type="ORF">PN599_12090</name>
</gene>
<evidence type="ECO:0000313" key="4">
    <source>
        <dbReference type="EMBL" id="MDB9005743.1"/>
    </source>
</evidence>
<dbReference type="Proteomes" id="UP001210126">
    <property type="component" value="Unassembled WGS sequence"/>
</dbReference>
<dbReference type="AlphaFoldDB" id="A0A174E662"/>
<reference evidence="6 7" key="1">
    <citation type="submission" date="2015-09" db="EMBL/GenBank/DDBJ databases">
        <authorList>
            <consortium name="Pathogen Informatics"/>
        </authorList>
    </citation>
    <scope>NUCLEOTIDE SEQUENCE [LARGE SCALE GENOMIC DNA]</scope>
    <source>
        <strain evidence="2 6">2789STDY5608822</strain>
        <strain evidence="1 7">2789STDY5608872</strain>
    </source>
</reference>
<protein>
    <submittedName>
        <fullName evidence="2">Uncharacterized protein</fullName>
    </submittedName>
</protein>
<dbReference type="EMBL" id="CP120353">
    <property type="protein sequence ID" value="WET64995.1"/>
    <property type="molecule type" value="Genomic_DNA"/>
</dbReference>
<dbReference type="Proteomes" id="UP001198806">
    <property type="component" value="Unassembled WGS sequence"/>
</dbReference>
<dbReference type="EMBL" id="CYYK01000006">
    <property type="protein sequence ID" value="CUO32947.1"/>
    <property type="molecule type" value="Genomic_DNA"/>
</dbReference>